<proteinExistence type="predicted"/>
<evidence type="ECO:0000313" key="5">
    <source>
        <dbReference type="Proteomes" id="UP000321947"/>
    </source>
</evidence>
<gene>
    <name evidence="3" type="ORF">E5676_scaffold110G00960</name>
    <name evidence="2" type="ORF">E6C27_scaffold20G00230</name>
</gene>
<feature type="region of interest" description="Disordered" evidence="1">
    <location>
        <begin position="330"/>
        <end position="361"/>
    </location>
</feature>
<name>A0A5A7T5K2_CUCMM</name>
<sequence length="361" mass="40770">MCKGEIATNVLGVCNTKKGFRIRPPGWKGSTADSRILRDALARKKQTPSPKGYPNLRDFSPHIEARGNTCKSGVGRSAILHGKSYYPLKVQCRTILACCLLHNLIKREMTNYEEIDDVDKGDSTYAMTTTRTQGFPDVSYMASETSSGIIRDPDAIDLKGSQKMRKRERERERFQTSKRVRRFSSPSTIRSLPSISVVRSSHSLAAPRCRMATSSRAPKHVWTNEDGDTLVENVGASDTGFRWNDDTKCIISEKEVFESWVRSHPAVNRLFNKPFSYYDELAYMFRRDRTMSNFAEIFADIGSNEPTGYKGFDMPNGNKEFPFMYSQGIDMSQEDVSPSQPVRTSDCKVGLSGSKRNRESQ</sequence>
<feature type="compositionally biased region" description="Polar residues" evidence="1">
    <location>
        <begin position="334"/>
        <end position="343"/>
    </location>
</feature>
<dbReference type="EMBL" id="SSTE01019218">
    <property type="protein sequence ID" value="KAA0036745.1"/>
    <property type="molecule type" value="Genomic_DNA"/>
</dbReference>
<evidence type="ECO:0000313" key="2">
    <source>
        <dbReference type="EMBL" id="KAA0036745.1"/>
    </source>
</evidence>
<evidence type="ECO:0000313" key="3">
    <source>
        <dbReference type="EMBL" id="TYJ95812.1"/>
    </source>
</evidence>
<feature type="region of interest" description="Disordered" evidence="1">
    <location>
        <begin position="161"/>
        <end position="180"/>
    </location>
</feature>
<protein>
    <submittedName>
        <fullName evidence="2">Retrotransposon protein</fullName>
    </submittedName>
</protein>
<dbReference type="PANTHER" id="PTHR46250">
    <property type="entry name" value="MYB/SANT-LIKE DNA-BINDING DOMAIN PROTEIN-RELATED"/>
    <property type="match status" value="1"/>
</dbReference>
<evidence type="ECO:0000313" key="4">
    <source>
        <dbReference type="Proteomes" id="UP000321393"/>
    </source>
</evidence>
<organism evidence="2 4">
    <name type="scientific">Cucumis melo var. makuwa</name>
    <name type="common">Oriental melon</name>
    <dbReference type="NCBI Taxonomy" id="1194695"/>
    <lineage>
        <taxon>Eukaryota</taxon>
        <taxon>Viridiplantae</taxon>
        <taxon>Streptophyta</taxon>
        <taxon>Embryophyta</taxon>
        <taxon>Tracheophyta</taxon>
        <taxon>Spermatophyta</taxon>
        <taxon>Magnoliopsida</taxon>
        <taxon>eudicotyledons</taxon>
        <taxon>Gunneridae</taxon>
        <taxon>Pentapetalae</taxon>
        <taxon>rosids</taxon>
        <taxon>fabids</taxon>
        <taxon>Cucurbitales</taxon>
        <taxon>Cucurbitaceae</taxon>
        <taxon>Benincaseae</taxon>
        <taxon>Cucumis</taxon>
    </lineage>
</organism>
<comment type="caution">
    <text evidence="2">The sequence shown here is derived from an EMBL/GenBank/DDBJ whole genome shotgun (WGS) entry which is preliminary data.</text>
</comment>
<dbReference type="EMBL" id="SSTD01020080">
    <property type="protein sequence ID" value="TYJ95812.1"/>
    <property type="molecule type" value="Genomic_DNA"/>
</dbReference>
<dbReference type="OrthoDB" id="618098at2759"/>
<dbReference type="AlphaFoldDB" id="A0A5A7T5K2"/>
<accession>A0A5A7T5K2</accession>
<reference evidence="4 5" key="1">
    <citation type="submission" date="2019-08" db="EMBL/GenBank/DDBJ databases">
        <title>Draft genome sequences of two oriental melons (Cucumis melo L. var makuwa).</title>
        <authorList>
            <person name="Kwon S.-Y."/>
        </authorList>
    </citation>
    <scope>NUCLEOTIDE SEQUENCE [LARGE SCALE GENOMIC DNA]</scope>
    <source>
        <strain evidence="5">cv. Chang Bougi</strain>
        <strain evidence="4">cv. SW 3</strain>
        <tissue evidence="2">Leaf</tissue>
    </source>
</reference>
<dbReference type="Proteomes" id="UP000321393">
    <property type="component" value="Unassembled WGS sequence"/>
</dbReference>
<dbReference type="Proteomes" id="UP000321947">
    <property type="component" value="Unassembled WGS sequence"/>
</dbReference>
<evidence type="ECO:0000256" key="1">
    <source>
        <dbReference type="SAM" id="MobiDB-lite"/>
    </source>
</evidence>
<dbReference type="PANTHER" id="PTHR46250:SF18">
    <property type="entry name" value="MYB_SANT-LIKE DOMAIN-CONTAINING PROTEIN"/>
    <property type="match status" value="1"/>
</dbReference>